<protein>
    <recommendedName>
        <fullName evidence="4">DUF3761 domain-containing protein</fullName>
    </recommendedName>
</protein>
<evidence type="ECO:0008006" key="4">
    <source>
        <dbReference type="Google" id="ProtNLM"/>
    </source>
</evidence>
<dbReference type="KEGG" id="ptaw:DW352_04375"/>
<gene>
    <name evidence="2" type="ORF">DW352_04375</name>
</gene>
<dbReference type="Proteomes" id="UP000254889">
    <property type="component" value="Chromosome"/>
</dbReference>
<feature type="chain" id="PRO_5016822680" description="DUF3761 domain-containing protein" evidence="1">
    <location>
        <begin position="24"/>
        <end position="95"/>
    </location>
</feature>
<dbReference type="RefSeq" id="WP_115688870.1">
    <property type="nucleotide sequence ID" value="NZ_CP031417.1"/>
</dbReference>
<feature type="signal peptide" evidence="1">
    <location>
        <begin position="1"/>
        <end position="23"/>
    </location>
</feature>
<name>A0A345ZSC2_9HYPH</name>
<evidence type="ECO:0000256" key="1">
    <source>
        <dbReference type="SAM" id="SignalP"/>
    </source>
</evidence>
<sequence length="95" mass="10293">MRKLFCGVAIAASTMFSVSAAQAFPAAAQPQSADAVVIQVRNGCGVGWHRGPWGVCHPNGRPYVYGPYVGYAPPPYPGRCWWVETAWGPRRVCAR</sequence>
<accession>A0A345ZSC2</accession>
<organism evidence="2 3">
    <name type="scientific">Pseudolabrys taiwanensis</name>
    <dbReference type="NCBI Taxonomy" id="331696"/>
    <lineage>
        <taxon>Bacteria</taxon>
        <taxon>Pseudomonadati</taxon>
        <taxon>Pseudomonadota</taxon>
        <taxon>Alphaproteobacteria</taxon>
        <taxon>Hyphomicrobiales</taxon>
        <taxon>Xanthobacteraceae</taxon>
        <taxon>Pseudolabrys</taxon>
    </lineage>
</organism>
<dbReference type="InterPro" id="IPR058110">
    <property type="entry name" value="GCG_CRPN_dom"/>
</dbReference>
<reference evidence="2 3" key="1">
    <citation type="submission" date="2018-07" db="EMBL/GenBank/DDBJ databases">
        <authorList>
            <person name="Quirk P.G."/>
            <person name="Krulwich T.A."/>
        </authorList>
    </citation>
    <scope>NUCLEOTIDE SEQUENCE [LARGE SCALE GENOMIC DNA]</scope>
    <source>
        <strain evidence="2 3">CC-BB4</strain>
    </source>
</reference>
<dbReference type="EMBL" id="CP031417">
    <property type="protein sequence ID" value="AXK79819.1"/>
    <property type="molecule type" value="Genomic_DNA"/>
</dbReference>
<dbReference type="NCBIfam" id="NF047412">
    <property type="entry name" value="sig_GCG_CRPN_rpt"/>
    <property type="match status" value="1"/>
</dbReference>
<dbReference type="AlphaFoldDB" id="A0A345ZSC2"/>
<proteinExistence type="predicted"/>
<evidence type="ECO:0000313" key="3">
    <source>
        <dbReference type="Proteomes" id="UP000254889"/>
    </source>
</evidence>
<keyword evidence="1" id="KW-0732">Signal</keyword>
<keyword evidence="3" id="KW-1185">Reference proteome</keyword>
<evidence type="ECO:0000313" key="2">
    <source>
        <dbReference type="EMBL" id="AXK79819.1"/>
    </source>
</evidence>